<organism evidence="3 4">
    <name type="scientific">Ascobolus immersus RN42</name>
    <dbReference type="NCBI Taxonomy" id="1160509"/>
    <lineage>
        <taxon>Eukaryota</taxon>
        <taxon>Fungi</taxon>
        <taxon>Dikarya</taxon>
        <taxon>Ascomycota</taxon>
        <taxon>Pezizomycotina</taxon>
        <taxon>Pezizomycetes</taxon>
        <taxon>Pezizales</taxon>
        <taxon>Ascobolaceae</taxon>
        <taxon>Ascobolus</taxon>
    </lineage>
</organism>
<dbReference type="AlphaFoldDB" id="A0A3N4HWT0"/>
<evidence type="ECO:0000313" key="3">
    <source>
        <dbReference type="EMBL" id="RPA76310.1"/>
    </source>
</evidence>
<keyword evidence="2" id="KW-0732">Signal</keyword>
<name>A0A3N4HWT0_ASCIM</name>
<accession>A0A3N4HWT0</accession>
<evidence type="ECO:0000256" key="2">
    <source>
        <dbReference type="SAM" id="SignalP"/>
    </source>
</evidence>
<feature type="region of interest" description="Disordered" evidence="1">
    <location>
        <begin position="111"/>
        <end position="211"/>
    </location>
</feature>
<keyword evidence="4" id="KW-1185">Reference proteome</keyword>
<feature type="compositionally biased region" description="Polar residues" evidence="1">
    <location>
        <begin position="35"/>
        <end position="55"/>
    </location>
</feature>
<feature type="chain" id="PRO_5018147276" evidence="2">
    <location>
        <begin position="24"/>
        <end position="211"/>
    </location>
</feature>
<dbReference type="Proteomes" id="UP000275078">
    <property type="component" value="Unassembled WGS sequence"/>
</dbReference>
<sequence length="211" mass="24115">MVRLTTFAPITFLSLLTLTLTLAAPAPPNPGPPTSQSDSITTNGHHSSWTPSDSAQLRTDWDRVMDWLDTKYSIYKHDSPQQQAEIDEYEEWQEQRKLARKVEGRIPFEEQRQDHDWAEGRQVWPTRRNGLSFKQGTAPPWVDEQDTGSSHTHGELDTGFSGGQSNDQVHEQSRADNELAVSDPQISEPLQPRRQHARTQQRPLLLREREG</sequence>
<feature type="region of interest" description="Disordered" evidence="1">
    <location>
        <begin position="26"/>
        <end position="55"/>
    </location>
</feature>
<proteinExistence type="predicted"/>
<dbReference type="EMBL" id="ML119747">
    <property type="protein sequence ID" value="RPA76310.1"/>
    <property type="molecule type" value="Genomic_DNA"/>
</dbReference>
<gene>
    <name evidence="3" type="ORF">BJ508DRAFT_311224</name>
</gene>
<feature type="signal peptide" evidence="2">
    <location>
        <begin position="1"/>
        <end position="23"/>
    </location>
</feature>
<protein>
    <submittedName>
        <fullName evidence="3">Uncharacterized protein</fullName>
    </submittedName>
</protein>
<feature type="compositionally biased region" description="Basic and acidic residues" evidence="1">
    <location>
        <begin position="168"/>
        <end position="177"/>
    </location>
</feature>
<evidence type="ECO:0000256" key="1">
    <source>
        <dbReference type="SAM" id="MobiDB-lite"/>
    </source>
</evidence>
<evidence type="ECO:0000313" key="4">
    <source>
        <dbReference type="Proteomes" id="UP000275078"/>
    </source>
</evidence>
<reference evidence="3 4" key="1">
    <citation type="journal article" date="2018" name="Nat. Ecol. Evol.">
        <title>Pezizomycetes genomes reveal the molecular basis of ectomycorrhizal truffle lifestyle.</title>
        <authorList>
            <person name="Murat C."/>
            <person name="Payen T."/>
            <person name="Noel B."/>
            <person name="Kuo A."/>
            <person name="Morin E."/>
            <person name="Chen J."/>
            <person name="Kohler A."/>
            <person name="Krizsan K."/>
            <person name="Balestrini R."/>
            <person name="Da Silva C."/>
            <person name="Montanini B."/>
            <person name="Hainaut M."/>
            <person name="Levati E."/>
            <person name="Barry K.W."/>
            <person name="Belfiori B."/>
            <person name="Cichocki N."/>
            <person name="Clum A."/>
            <person name="Dockter R.B."/>
            <person name="Fauchery L."/>
            <person name="Guy J."/>
            <person name="Iotti M."/>
            <person name="Le Tacon F."/>
            <person name="Lindquist E.A."/>
            <person name="Lipzen A."/>
            <person name="Malagnac F."/>
            <person name="Mello A."/>
            <person name="Molinier V."/>
            <person name="Miyauchi S."/>
            <person name="Poulain J."/>
            <person name="Riccioni C."/>
            <person name="Rubini A."/>
            <person name="Sitrit Y."/>
            <person name="Splivallo R."/>
            <person name="Traeger S."/>
            <person name="Wang M."/>
            <person name="Zifcakova L."/>
            <person name="Wipf D."/>
            <person name="Zambonelli A."/>
            <person name="Paolocci F."/>
            <person name="Nowrousian M."/>
            <person name="Ottonello S."/>
            <person name="Baldrian P."/>
            <person name="Spatafora J.W."/>
            <person name="Henrissat B."/>
            <person name="Nagy L.G."/>
            <person name="Aury J.M."/>
            <person name="Wincker P."/>
            <person name="Grigoriev I.V."/>
            <person name="Bonfante P."/>
            <person name="Martin F.M."/>
        </authorList>
    </citation>
    <scope>NUCLEOTIDE SEQUENCE [LARGE SCALE GENOMIC DNA]</scope>
    <source>
        <strain evidence="3 4">RN42</strain>
    </source>
</reference>